<reference evidence="1" key="1">
    <citation type="submission" date="2008-03" db="EMBL/GenBank/DDBJ databases">
        <title>Complete sequence of Thermoproteus neutrophilus V24Sta.</title>
        <authorList>
            <consortium name="US DOE Joint Genome Institute"/>
            <person name="Copeland A."/>
            <person name="Lucas S."/>
            <person name="Lapidus A."/>
            <person name="Glavina del Rio T."/>
            <person name="Dalin E."/>
            <person name="Tice H."/>
            <person name="Bruce D."/>
            <person name="Goodwin L."/>
            <person name="Pitluck S."/>
            <person name="Sims D."/>
            <person name="Brettin T."/>
            <person name="Detter J.C."/>
            <person name="Han C."/>
            <person name="Kuske C.R."/>
            <person name="Schmutz J."/>
            <person name="Larimer F."/>
            <person name="Land M."/>
            <person name="Hauser L."/>
            <person name="Kyrpides N."/>
            <person name="Mikhailova N."/>
            <person name="Biddle J.F."/>
            <person name="Zhang Z."/>
            <person name="Fitz-Gibbon S.T."/>
            <person name="Lowe T.M."/>
            <person name="Saltikov C."/>
            <person name="House C.H."/>
            <person name="Richardson P."/>
        </authorList>
    </citation>
    <scope>NUCLEOTIDE SEQUENCE [LARGE SCALE GENOMIC DNA]</scope>
    <source>
        <strain evidence="1">V24Sta</strain>
    </source>
</reference>
<evidence type="ECO:0000313" key="1">
    <source>
        <dbReference type="EMBL" id="ACB40693.1"/>
    </source>
</evidence>
<sequence>MYAVPPAVILIPLASKEQVLQTVNYVVGRLRQIGAPVRHAHSDSPLYLGCRVAREEVERVDVYLATAGGDFANVLPQAEEIKEGFVERKGYVHLVQGVAICFRYQLGQEPRLAEVVVYTVGAPYRDFKLNL</sequence>
<dbReference type="EMBL" id="CP001014">
    <property type="protein sequence ID" value="ACB40693.1"/>
    <property type="molecule type" value="Genomic_DNA"/>
</dbReference>
<dbReference type="GeneID" id="6165428"/>
<dbReference type="AlphaFoldDB" id="B1YAZ3"/>
<dbReference type="Proteomes" id="UP000001694">
    <property type="component" value="Chromosome"/>
</dbReference>
<dbReference type="OrthoDB" id="27772at2157"/>
<keyword evidence="2" id="KW-1185">Reference proteome</keyword>
<name>B1YAZ3_PYRNV</name>
<protein>
    <submittedName>
        <fullName evidence="1">Uncharacterized protein</fullName>
    </submittedName>
</protein>
<dbReference type="STRING" id="444157.Tneu_1775"/>
<organism evidence="1 2">
    <name type="scientific">Pyrobaculum neutrophilum (strain DSM 2338 / JCM 9278 / NBRC 100436 / V24Sta)</name>
    <name type="common">Thermoproteus neutrophilus</name>
    <dbReference type="NCBI Taxonomy" id="444157"/>
    <lineage>
        <taxon>Archaea</taxon>
        <taxon>Thermoproteota</taxon>
        <taxon>Thermoprotei</taxon>
        <taxon>Thermoproteales</taxon>
        <taxon>Thermoproteaceae</taxon>
        <taxon>Pyrobaculum</taxon>
    </lineage>
</organism>
<evidence type="ECO:0000313" key="2">
    <source>
        <dbReference type="Proteomes" id="UP000001694"/>
    </source>
</evidence>
<dbReference type="eggNOG" id="arCOG05643">
    <property type="taxonomic scope" value="Archaea"/>
</dbReference>
<dbReference type="RefSeq" id="WP_012351112.1">
    <property type="nucleotide sequence ID" value="NC_010525.1"/>
</dbReference>
<accession>B1YAZ3</accession>
<proteinExistence type="predicted"/>
<dbReference type="KEGG" id="tne:Tneu_1775"/>
<gene>
    <name evidence="1" type="ordered locus">Tneu_1775</name>
</gene>
<dbReference type="HOGENOM" id="CLU_1922914_0_0_2"/>